<sequence>MTKDLFDKYIWLVDTIYRAGKITFEEINERWLRSRLSEGEDIPLRTFHNWRIAIEQVFDININCNRKGGYYYYIENADDMQKGGIRNWLLNTFAVNNLINESHHLKRRILFEEIPSGRKYLTPVIEAMRDGLELELYYQSYWYEEPSTYTLQPYCIKVFKQRWYVIGFCKERNNIRTFSLDRIQQLTTLDTKFIYPKDFDPEAYFADYFGIMIENKKLETIRIKVYGMHVQYIRALPLHHSQCEIETTEDYSIFEYRMKPTLDFRQELLSRGADVEVLVPLFFREEIVQAVNKMSSLYK</sequence>
<dbReference type="InterPro" id="IPR057727">
    <property type="entry name" value="WCX_dom"/>
</dbReference>
<accession>A0A3E4N4J7</accession>
<dbReference type="Proteomes" id="UP000260780">
    <property type="component" value="Unassembled WGS sequence"/>
</dbReference>
<dbReference type="Pfam" id="PF25583">
    <property type="entry name" value="WCX"/>
    <property type="match status" value="1"/>
</dbReference>
<dbReference type="InterPro" id="IPR026881">
    <property type="entry name" value="WYL_dom"/>
</dbReference>
<dbReference type="PROSITE" id="PS52050">
    <property type="entry name" value="WYL"/>
    <property type="match status" value="1"/>
</dbReference>
<protein>
    <submittedName>
        <fullName evidence="3">WYL domain-containing protein</fullName>
    </submittedName>
</protein>
<evidence type="ECO:0000313" key="5">
    <source>
        <dbReference type="Proteomes" id="UP000260780"/>
    </source>
</evidence>
<organism evidence="3 6">
    <name type="scientific">Phocaeicola plebeius</name>
    <dbReference type="NCBI Taxonomy" id="310297"/>
    <lineage>
        <taxon>Bacteria</taxon>
        <taxon>Pseudomonadati</taxon>
        <taxon>Bacteroidota</taxon>
        <taxon>Bacteroidia</taxon>
        <taxon>Bacteroidales</taxon>
        <taxon>Bacteroidaceae</taxon>
        <taxon>Phocaeicola</taxon>
    </lineage>
</organism>
<evidence type="ECO:0000313" key="6">
    <source>
        <dbReference type="Proteomes" id="UP000260862"/>
    </source>
</evidence>
<dbReference type="EMBL" id="QSTF01000073">
    <property type="protein sequence ID" value="RGM34275.1"/>
    <property type="molecule type" value="Genomic_DNA"/>
</dbReference>
<evidence type="ECO:0000313" key="4">
    <source>
        <dbReference type="EMBL" id="RGM34275.1"/>
    </source>
</evidence>
<name>A0A3E4N4J7_9BACT</name>
<dbReference type="InterPro" id="IPR051534">
    <property type="entry name" value="CBASS_pafABC_assoc_protein"/>
</dbReference>
<keyword evidence="6" id="KW-1185">Reference proteome</keyword>
<evidence type="ECO:0000259" key="2">
    <source>
        <dbReference type="Pfam" id="PF25583"/>
    </source>
</evidence>
<comment type="caution">
    <text evidence="3">The sequence shown here is derived from an EMBL/GenBank/DDBJ whole genome shotgun (WGS) entry which is preliminary data.</text>
</comment>
<dbReference type="PANTHER" id="PTHR34580:SF9">
    <property type="entry name" value="SLL5097 PROTEIN"/>
    <property type="match status" value="1"/>
</dbReference>
<dbReference type="Pfam" id="PF13280">
    <property type="entry name" value="WYL"/>
    <property type="match status" value="1"/>
</dbReference>
<proteinExistence type="predicted"/>
<dbReference type="PANTHER" id="PTHR34580">
    <property type="match status" value="1"/>
</dbReference>
<dbReference type="EMBL" id="QSQT01000007">
    <property type="protein sequence ID" value="RGK57023.1"/>
    <property type="molecule type" value="Genomic_DNA"/>
</dbReference>
<dbReference type="RefSeq" id="WP_117671468.1">
    <property type="nucleotide sequence ID" value="NZ_CABOGR010000007.1"/>
</dbReference>
<feature type="domain" description="WYL" evidence="1">
    <location>
        <begin position="120"/>
        <end position="187"/>
    </location>
</feature>
<reference evidence="5 6" key="1">
    <citation type="submission" date="2018-08" db="EMBL/GenBank/DDBJ databases">
        <title>A genome reference for cultivated species of the human gut microbiota.</title>
        <authorList>
            <person name="Zou Y."/>
            <person name="Xue W."/>
            <person name="Luo G."/>
        </authorList>
    </citation>
    <scope>NUCLEOTIDE SEQUENCE [LARGE SCALE GENOMIC DNA]</scope>
    <source>
        <strain evidence="4 5">OM08-14</strain>
        <strain evidence="3 6">TF10-3AC</strain>
    </source>
</reference>
<feature type="domain" description="WCX" evidence="2">
    <location>
        <begin position="219"/>
        <end position="294"/>
    </location>
</feature>
<gene>
    <name evidence="4" type="ORF">DXC17_16845</name>
    <name evidence="3" type="ORF">DXD04_05200</name>
</gene>
<dbReference type="Proteomes" id="UP000260862">
    <property type="component" value="Unassembled WGS sequence"/>
</dbReference>
<evidence type="ECO:0000259" key="1">
    <source>
        <dbReference type="Pfam" id="PF13280"/>
    </source>
</evidence>
<evidence type="ECO:0000313" key="3">
    <source>
        <dbReference type="EMBL" id="RGK57023.1"/>
    </source>
</evidence>
<dbReference type="AlphaFoldDB" id="A0A3E4N4J7"/>